<dbReference type="EMBL" id="JACEIB010000003">
    <property type="protein sequence ID" value="MBA2933910.1"/>
    <property type="molecule type" value="Genomic_DNA"/>
</dbReference>
<protein>
    <submittedName>
        <fullName evidence="2">3-oxoadipate enol-lactonase</fullName>
        <ecNumber evidence="2">3.1.1.24</ecNumber>
    </submittedName>
</protein>
<dbReference type="GO" id="GO:0042952">
    <property type="term" value="P:beta-ketoadipate pathway"/>
    <property type="evidence" value="ECO:0007669"/>
    <property type="project" value="InterPro"/>
</dbReference>
<evidence type="ECO:0000313" key="2">
    <source>
        <dbReference type="EMBL" id="MBA2933910.1"/>
    </source>
</evidence>
<gene>
    <name evidence="2" type="primary">pcaD</name>
    <name evidence="2" type="ORF">HZF05_07325</name>
</gene>
<evidence type="ECO:0000313" key="3">
    <source>
        <dbReference type="Proteomes" id="UP000570166"/>
    </source>
</evidence>
<dbReference type="EC" id="3.1.1.24" evidence="2"/>
<dbReference type="Proteomes" id="UP000570166">
    <property type="component" value="Unassembled WGS sequence"/>
</dbReference>
<dbReference type="PRINTS" id="PR00111">
    <property type="entry name" value="ABHYDROLASE"/>
</dbReference>
<reference evidence="2 3" key="1">
    <citation type="submission" date="2020-07" db="EMBL/GenBank/DDBJ databases">
        <authorList>
            <person name="Sun Q."/>
        </authorList>
    </citation>
    <scope>NUCLEOTIDE SEQUENCE [LARGE SCALE GENOMIC DNA]</scope>
    <source>
        <strain evidence="2 3">CGMCC 1.13654</strain>
    </source>
</reference>
<dbReference type="Gene3D" id="3.40.50.1820">
    <property type="entry name" value="alpha/beta hydrolase"/>
    <property type="match status" value="1"/>
</dbReference>
<accession>A0A838L4T0</accession>
<dbReference type="Pfam" id="PF00561">
    <property type="entry name" value="Abhydrolase_1"/>
    <property type="match status" value="1"/>
</dbReference>
<feature type="domain" description="AB hydrolase-1" evidence="1">
    <location>
        <begin position="22"/>
        <end position="245"/>
    </location>
</feature>
<dbReference type="InterPro" id="IPR029058">
    <property type="entry name" value="AB_hydrolase_fold"/>
</dbReference>
<dbReference type="GO" id="GO:0047570">
    <property type="term" value="F:3-oxoadipate enol-lactonase activity"/>
    <property type="evidence" value="ECO:0007669"/>
    <property type="project" value="UniProtKB-EC"/>
</dbReference>
<name>A0A838L4T0_9SPHN</name>
<dbReference type="PANTHER" id="PTHR43433:SF5">
    <property type="entry name" value="AB HYDROLASE-1 DOMAIN-CONTAINING PROTEIN"/>
    <property type="match status" value="1"/>
</dbReference>
<dbReference type="InterPro" id="IPR026968">
    <property type="entry name" value="PcaD/CatD"/>
</dbReference>
<dbReference type="InterPro" id="IPR050471">
    <property type="entry name" value="AB_hydrolase"/>
</dbReference>
<keyword evidence="2" id="KW-0378">Hydrolase</keyword>
<dbReference type="SUPFAM" id="SSF53474">
    <property type="entry name" value="alpha/beta-Hydrolases"/>
    <property type="match status" value="1"/>
</dbReference>
<keyword evidence="3" id="KW-1185">Reference proteome</keyword>
<dbReference type="PANTHER" id="PTHR43433">
    <property type="entry name" value="HYDROLASE, ALPHA/BETA FOLD FAMILY PROTEIN"/>
    <property type="match status" value="1"/>
</dbReference>
<evidence type="ECO:0000259" key="1">
    <source>
        <dbReference type="Pfam" id="PF00561"/>
    </source>
</evidence>
<organism evidence="2 3">
    <name type="scientific">Sphingomonas chungangi</name>
    <dbReference type="NCBI Taxonomy" id="2683589"/>
    <lineage>
        <taxon>Bacteria</taxon>
        <taxon>Pseudomonadati</taxon>
        <taxon>Pseudomonadota</taxon>
        <taxon>Alphaproteobacteria</taxon>
        <taxon>Sphingomonadales</taxon>
        <taxon>Sphingomonadaceae</taxon>
        <taxon>Sphingomonas</taxon>
    </lineage>
</organism>
<dbReference type="AlphaFoldDB" id="A0A838L4T0"/>
<sequence>MPFSTHGGAKLHWKLEGRSEAPPLVLLNSIGTDMDLWAETLPLLRPHFRPLRIDTRGHGASEATPGDYNLGMLAGDILAVMDDAGIDRAHVAGVSLGGMIAMELAQSHAHRVDGLALVGTSATMDRQAWSDRVAAVRDGGMASIADLAMERFLSLEYRVTHPDVAATVRHGLETMASNGYAGCAAAIRDMALRDGLATIAAPTLVVTGMRDTSTPFAGHGDILSDEIPGARAEAIDAAHLAPLEAPAALAELLIAHFGPFPEAGRNGLAGAIASP</sequence>
<dbReference type="RefSeq" id="WP_160363698.1">
    <property type="nucleotide sequence ID" value="NZ_JACEIB010000003.1"/>
</dbReference>
<proteinExistence type="predicted"/>
<comment type="caution">
    <text evidence="2">The sequence shown here is derived from an EMBL/GenBank/DDBJ whole genome shotgun (WGS) entry which is preliminary data.</text>
</comment>
<dbReference type="InterPro" id="IPR000073">
    <property type="entry name" value="AB_hydrolase_1"/>
</dbReference>
<dbReference type="NCBIfam" id="TIGR02427">
    <property type="entry name" value="protocat_pcaD"/>
    <property type="match status" value="1"/>
</dbReference>